<gene>
    <name evidence="2" type="ORF">B2J93_5026</name>
</gene>
<feature type="region of interest" description="Disordered" evidence="1">
    <location>
        <begin position="198"/>
        <end position="267"/>
    </location>
</feature>
<feature type="compositionally biased region" description="Polar residues" evidence="1">
    <location>
        <begin position="13"/>
        <end position="29"/>
    </location>
</feature>
<dbReference type="AlphaFoldDB" id="A0A218Z527"/>
<feature type="compositionally biased region" description="Polar residues" evidence="1">
    <location>
        <begin position="250"/>
        <end position="266"/>
    </location>
</feature>
<feature type="compositionally biased region" description="Polar residues" evidence="1">
    <location>
        <begin position="383"/>
        <end position="393"/>
    </location>
</feature>
<evidence type="ECO:0000313" key="2">
    <source>
        <dbReference type="EMBL" id="OWP02804.1"/>
    </source>
</evidence>
<protein>
    <submittedName>
        <fullName evidence="2">Uncharacterized protein</fullName>
    </submittedName>
</protein>
<comment type="caution">
    <text evidence="2">The sequence shown here is derived from an EMBL/GenBank/DDBJ whole genome shotgun (WGS) entry which is preliminary data.</text>
</comment>
<name>A0A218Z527_9HELO</name>
<sequence length="559" mass="60459">MTTALSILPGDSKSPSRTPLRSRSVTPTIPNTLRRRGSFLRHDSSEDFPSSHESIFEAFCFSGSEGSIHKAELIDIPSRLPRPVKKNDENVKDTVPLIFIDATQFRYGNGTVLDTITEQKSFATLRTKAKTKSADASPSVPFLTHRDSFILSKMPRRMISFSLDDIDLIKQSYHDACTAIEKEATQPLLAHEVYAEPKSPIHAPPDRPSTPPGMPSWAEAQRAPLPPPRRQQPRKRSVLQRLLGLPGSPVKTSRVQTSAEGTNRTVSAPVRGRTAPRFRPPKSVYGAIDQHPFYTAPLAHVGPVVVAPAPELMPVIKPTGNRLRKQQVRFTPSAVARTSEPNALSSLTDSTTAVAVAPSQPVGSSSSTAPGFQKQPCAHRDFSGSSVLASQSEAPGAEYGLIVPDSPSQQSHPEAGSSIDGLPSQALSVAPTQNDRDALCVLDTPRDRTSISSASYLMSGALRAPTPPPRAIPDPQHVCNSPIMETKKGWCWKCSARSVLGRLERWWRGTEGIMCFVCCGFDIDEDGDGNKRGGSAHGARPGDDEQVRAARIATPAMSR</sequence>
<reference evidence="2 3" key="1">
    <citation type="submission" date="2017-04" db="EMBL/GenBank/DDBJ databases">
        <title>Draft genome sequence of Marssonina coronaria NL1: causal agent of apple blotch.</title>
        <authorList>
            <person name="Cheng Q."/>
        </authorList>
    </citation>
    <scope>NUCLEOTIDE SEQUENCE [LARGE SCALE GENOMIC DNA]</scope>
    <source>
        <strain evidence="2 3">NL1</strain>
    </source>
</reference>
<organism evidence="2 3">
    <name type="scientific">Diplocarpon coronariae</name>
    <dbReference type="NCBI Taxonomy" id="2795749"/>
    <lineage>
        <taxon>Eukaryota</taxon>
        <taxon>Fungi</taxon>
        <taxon>Dikarya</taxon>
        <taxon>Ascomycota</taxon>
        <taxon>Pezizomycotina</taxon>
        <taxon>Leotiomycetes</taxon>
        <taxon>Helotiales</taxon>
        <taxon>Drepanopezizaceae</taxon>
        <taxon>Diplocarpon</taxon>
    </lineage>
</organism>
<feature type="region of interest" description="Disordered" evidence="1">
    <location>
        <begin position="1"/>
        <end position="29"/>
    </location>
</feature>
<evidence type="ECO:0000256" key="1">
    <source>
        <dbReference type="SAM" id="MobiDB-lite"/>
    </source>
</evidence>
<keyword evidence="3" id="KW-1185">Reference proteome</keyword>
<dbReference type="OrthoDB" id="4157036at2759"/>
<dbReference type="Proteomes" id="UP000242519">
    <property type="component" value="Unassembled WGS sequence"/>
</dbReference>
<feature type="compositionally biased region" description="Polar residues" evidence="1">
    <location>
        <begin position="361"/>
        <end position="370"/>
    </location>
</feature>
<feature type="region of interest" description="Disordered" evidence="1">
    <location>
        <begin position="331"/>
        <end position="425"/>
    </location>
</feature>
<dbReference type="InParanoid" id="A0A218Z527"/>
<proteinExistence type="predicted"/>
<accession>A0A218Z527</accession>
<evidence type="ECO:0000313" key="3">
    <source>
        <dbReference type="Proteomes" id="UP000242519"/>
    </source>
</evidence>
<dbReference type="EMBL" id="MZNU01000208">
    <property type="protein sequence ID" value="OWP02804.1"/>
    <property type="molecule type" value="Genomic_DNA"/>
</dbReference>
<feature type="compositionally biased region" description="Pro residues" evidence="1">
    <location>
        <begin position="202"/>
        <end position="214"/>
    </location>
</feature>
<feature type="compositionally biased region" description="Polar residues" evidence="1">
    <location>
        <begin position="339"/>
        <end position="353"/>
    </location>
</feature>